<protein>
    <recommendedName>
        <fullName evidence="3">Fibulin-1</fullName>
    </recommendedName>
</protein>
<evidence type="ECO:0000256" key="7">
    <source>
        <dbReference type="ARBA" id="ARBA00022729"/>
    </source>
</evidence>
<accession>A0A3Q3L514</accession>
<sequence length="619" mass="68371">ENQPPTDQQCCMNGRNQGLQGVTCTVLSHISDSRTCRIIQEQCCTAAIEDQICNNSIKLAQEKNSCKIIFHNGNPSETQLSKMCYDCCVLGLTAASQGLDCELQGVGLGRRLKSALLNQPLGDIHLCSWTLTVMFSFVSLLFPVSICAQLSLGNGTCGCCDGYRLQNDGVNCEDINECLTHRHNCCSSEVCINTNGSFRCQRKIRCGTGYELMDDNSCKDINECALGTHDCGPDLLCKNTEGSFRCYPKKRCADGFIQDASGDCIDINECLVYDSPCKRSQTCINTVGSYVCRGSTVTCGRGYHLNEDGTRCQDVNECHTGNVCGTHGCVNLMGTYRCECRTGFILNTITKLCEDINECRHYPGRLCTHKCENTQGSYRCSCPIGFKLSSDGRTCDECYTNICDADVDECKANLCSQECTNIYGSYQCYCRRGYRLSDIDGTTCEDIDECAVGNHTCSVSESCINVKGGFRCLSLKCPANYRKATLGVRCVKACQPYDIACVRDPVNIITHTFLSLPTLRRLREPEEIAFLRTSVAANPSPLPGATYVSFDILGSDDNLSFDVVKNFNQGMTVGVVRQVKPIIGPLDLDLEISVDYIKSRIIFRRNIVIIHIFISEFRM</sequence>
<dbReference type="GO" id="GO:0030855">
    <property type="term" value="P:epithelial cell differentiation"/>
    <property type="evidence" value="ECO:0007669"/>
    <property type="project" value="UniProtKB-ARBA"/>
</dbReference>
<evidence type="ECO:0000256" key="9">
    <source>
        <dbReference type="ARBA" id="ARBA00022837"/>
    </source>
</evidence>
<dbReference type="InterPro" id="IPR018097">
    <property type="entry name" value="EGF_Ca-bd_CS"/>
</dbReference>
<dbReference type="SMART" id="SM00181">
    <property type="entry name" value="EGF"/>
    <property type="match status" value="7"/>
</dbReference>
<dbReference type="FunFam" id="2.10.25.10:FF:000010">
    <property type="entry name" value="Pro-epidermal growth factor"/>
    <property type="match status" value="1"/>
</dbReference>
<feature type="domain" description="Anaphylatoxin-like" evidence="13">
    <location>
        <begin position="10"/>
        <end position="44"/>
    </location>
</feature>
<dbReference type="STRING" id="205130.ENSMAMP00000009038"/>
<name>A0A3Q3L514_9TELE</name>
<dbReference type="GO" id="GO:0005576">
    <property type="term" value="C:extracellular region"/>
    <property type="evidence" value="ECO:0007669"/>
    <property type="project" value="InterPro"/>
</dbReference>
<dbReference type="InterPro" id="IPR000742">
    <property type="entry name" value="EGF"/>
</dbReference>
<dbReference type="FunFam" id="2.10.25.10:FF:000078">
    <property type="entry name" value="Fibulin-1"/>
    <property type="match status" value="1"/>
</dbReference>
<dbReference type="GO" id="GO:0005509">
    <property type="term" value="F:calcium ion binding"/>
    <property type="evidence" value="ECO:0007669"/>
    <property type="project" value="InterPro"/>
</dbReference>
<dbReference type="PANTHER" id="PTHR24034:SF97">
    <property type="entry name" value="FIBULIN-1"/>
    <property type="match status" value="1"/>
</dbReference>
<dbReference type="PIRSF" id="PIRSF036313">
    <property type="entry name" value="Fibulin-1"/>
    <property type="match status" value="1"/>
</dbReference>
<proteinExistence type="inferred from homology"/>
<evidence type="ECO:0000256" key="1">
    <source>
        <dbReference type="ARBA" id="ARBA00004498"/>
    </source>
</evidence>
<dbReference type="InterPro" id="IPR017048">
    <property type="entry name" value="Fibulin-1"/>
</dbReference>
<dbReference type="SUPFAM" id="SSF57184">
    <property type="entry name" value="Growth factor receptor domain"/>
    <property type="match status" value="3"/>
</dbReference>
<dbReference type="InterPro" id="IPR049883">
    <property type="entry name" value="NOTCH1_EGF-like"/>
</dbReference>
<reference evidence="15" key="1">
    <citation type="submission" date="2025-08" db="UniProtKB">
        <authorList>
            <consortium name="Ensembl"/>
        </authorList>
    </citation>
    <scope>IDENTIFICATION</scope>
</reference>
<dbReference type="PROSITE" id="PS01178">
    <property type="entry name" value="ANAPHYLATOXIN_2"/>
    <property type="match status" value="1"/>
</dbReference>
<evidence type="ECO:0000256" key="12">
    <source>
        <dbReference type="PROSITE-ProRule" id="PRU00076"/>
    </source>
</evidence>
<dbReference type="PROSITE" id="PS01187">
    <property type="entry name" value="EGF_CA"/>
    <property type="match status" value="2"/>
</dbReference>
<keyword evidence="8" id="KW-0677">Repeat</keyword>
<evidence type="ECO:0000313" key="16">
    <source>
        <dbReference type="Proteomes" id="UP000261640"/>
    </source>
</evidence>
<dbReference type="GO" id="GO:0071944">
    <property type="term" value="C:cell periphery"/>
    <property type="evidence" value="ECO:0007669"/>
    <property type="project" value="UniProtKB-ARBA"/>
</dbReference>
<evidence type="ECO:0000256" key="5">
    <source>
        <dbReference type="ARBA" id="ARBA00022530"/>
    </source>
</evidence>
<dbReference type="Pfam" id="PF07645">
    <property type="entry name" value="EGF_CA"/>
    <property type="match status" value="7"/>
</dbReference>
<dbReference type="SMART" id="SM00179">
    <property type="entry name" value="EGF_CA"/>
    <property type="match status" value="7"/>
</dbReference>
<keyword evidence="6 12" id="KW-0245">EGF-like domain</keyword>
<dbReference type="PROSITE" id="PS50026">
    <property type="entry name" value="EGF_3"/>
    <property type="match status" value="1"/>
</dbReference>
<dbReference type="PANTHER" id="PTHR24034">
    <property type="entry name" value="EGF-LIKE DOMAIN-CONTAINING PROTEIN"/>
    <property type="match status" value="1"/>
</dbReference>
<dbReference type="InterPro" id="IPR050751">
    <property type="entry name" value="ECM_structural_protein"/>
</dbReference>
<dbReference type="InParanoid" id="A0A3Q3L514"/>
<dbReference type="Gene3D" id="2.10.25.10">
    <property type="entry name" value="Laminin"/>
    <property type="match status" value="7"/>
</dbReference>
<keyword evidence="4" id="KW-0964">Secreted</keyword>
<dbReference type="PROSITE" id="PS01186">
    <property type="entry name" value="EGF_2"/>
    <property type="match status" value="2"/>
</dbReference>
<dbReference type="GO" id="GO:0030198">
    <property type="term" value="P:extracellular matrix organization"/>
    <property type="evidence" value="ECO:0007669"/>
    <property type="project" value="InterPro"/>
</dbReference>
<dbReference type="InterPro" id="IPR000152">
    <property type="entry name" value="EGF-type_Asp/Asn_hydroxyl_site"/>
</dbReference>
<dbReference type="InterPro" id="IPR055088">
    <property type="entry name" value="Fibulin_C"/>
</dbReference>
<dbReference type="GO" id="GO:0016504">
    <property type="term" value="F:peptidase activator activity"/>
    <property type="evidence" value="ECO:0007669"/>
    <property type="project" value="InterPro"/>
</dbReference>
<dbReference type="FunFam" id="2.10.25.10:FF:000014">
    <property type="entry name" value="Latent-transforming growth factor beta-binding protein 3"/>
    <property type="match status" value="1"/>
</dbReference>
<evidence type="ECO:0000313" key="15">
    <source>
        <dbReference type="Ensembl" id="ENSMAMP00000009038.1"/>
    </source>
</evidence>
<keyword evidence="10" id="KW-1015">Disulfide bond</keyword>
<keyword evidence="9" id="KW-0106">Calcium</keyword>
<comment type="similarity">
    <text evidence="2">Belongs to the fibulin family.</text>
</comment>
<keyword evidence="16" id="KW-1185">Reference proteome</keyword>
<dbReference type="SMART" id="SM00104">
    <property type="entry name" value="ANATO"/>
    <property type="match status" value="1"/>
</dbReference>
<feature type="domain" description="EGF-like" evidence="14">
    <location>
        <begin position="406"/>
        <end position="445"/>
    </location>
</feature>
<dbReference type="InterPro" id="IPR000020">
    <property type="entry name" value="Anaphylatoxin/fibulin"/>
</dbReference>
<dbReference type="FunFam" id="2.10.25.10:FF:000108">
    <property type="entry name" value="Fibulin-1"/>
    <property type="match status" value="1"/>
</dbReference>
<dbReference type="PROSITE" id="PS00010">
    <property type="entry name" value="ASX_HYDROXYL"/>
    <property type="match status" value="3"/>
</dbReference>
<evidence type="ECO:0000259" key="13">
    <source>
        <dbReference type="PROSITE" id="PS01178"/>
    </source>
</evidence>
<reference evidence="15" key="2">
    <citation type="submission" date="2025-09" db="UniProtKB">
        <authorList>
            <consortium name="Ensembl"/>
        </authorList>
    </citation>
    <scope>IDENTIFICATION</scope>
</reference>
<keyword evidence="5" id="KW-0272">Extracellular matrix</keyword>
<dbReference type="GeneTree" id="ENSGT00940000156642"/>
<evidence type="ECO:0000256" key="4">
    <source>
        <dbReference type="ARBA" id="ARBA00022525"/>
    </source>
</evidence>
<dbReference type="Proteomes" id="UP000261640">
    <property type="component" value="Unplaced"/>
</dbReference>
<evidence type="ECO:0000256" key="10">
    <source>
        <dbReference type="ARBA" id="ARBA00023157"/>
    </source>
</evidence>
<evidence type="ECO:0000256" key="11">
    <source>
        <dbReference type="ARBA" id="ARBA00023180"/>
    </source>
</evidence>
<dbReference type="AlphaFoldDB" id="A0A3Q3L514"/>
<dbReference type="FunFam" id="2.10.25.10:FF:000038">
    <property type="entry name" value="Fibrillin 2"/>
    <property type="match status" value="1"/>
</dbReference>
<keyword evidence="7" id="KW-0732">Signal</keyword>
<organism evidence="15 16">
    <name type="scientific">Mastacembelus armatus</name>
    <name type="common">zig-zag eel</name>
    <dbReference type="NCBI Taxonomy" id="205130"/>
    <lineage>
        <taxon>Eukaryota</taxon>
        <taxon>Metazoa</taxon>
        <taxon>Chordata</taxon>
        <taxon>Craniata</taxon>
        <taxon>Vertebrata</taxon>
        <taxon>Euteleostomi</taxon>
        <taxon>Actinopterygii</taxon>
        <taxon>Neopterygii</taxon>
        <taxon>Teleostei</taxon>
        <taxon>Neoteleostei</taxon>
        <taxon>Acanthomorphata</taxon>
        <taxon>Anabantaria</taxon>
        <taxon>Synbranchiformes</taxon>
        <taxon>Mastacembelidae</taxon>
        <taxon>Mastacembelus</taxon>
    </lineage>
</organism>
<keyword evidence="11" id="KW-0325">Glycoprotein</keyword>
<comment type="caution">
    <text evidence="12">Lacks conserved residue(s) required for the propagation of feature annotation.</text>
</comment>
<evidence type="ECO:0000256" key="3">
    <source>
        <dbReference type="ARBA" id="ARBA00021554"/>
    </source>
</evidence>
<evidence type="ECO:0000256" key="8">
    <source>
        <dbReference type="ARBA" id="ARBA00022737"/>
    </source>
</evidence>
<evidence type="ECO:0000259" key="14">
    <source>
        <dbReference type="PROSITE" id="PS50026"/>
    </source>
</evidence>
<dbReference type="CDD" id="cd00054">
    <property type="entry name" value="EGF_CA"/>
    <property type="match status" value="4"/>
</dbReference>
<evidence type="ECO:0000256" key="6">
    <source>
        <dbReference type="ARBA" id="ARBA00022536"/>
    </source>
</evidence>
<dbReference type="InterPro" id="IPR009030">
    <property type="entry name" value="Growth_fac_rcpt_cys_sf"/>
</dbReference>
<comment type="subcellular location">
    <subcellularLocation>
        <location evidence="1">Secreted</location>
        <location evidence="1">Extracellular space</location>
        <location evidence="1">Extracellular matrix</location>
    </subcellularLocation>
</comment>
<dbReference type="Pfam" id="PF22914">
    <property type="entry name" value="Fibulin_C"/>
    <property type="match status" value="1"/>
</dbReference>
<evidence type="ECO:0000256" key="2">
    <source>
        <dbReference type="ARBA" id="ARBA00006127"/>
    </source>
</evidence>
<dbReference type="PROSITE" id="PS01177">
    <property type="entry name" value="ANAPHYLATOXIN_1"/>
    <property type="match status" value="1"/>
</dbReference>
<dbReference type="InterPro" id="IPR001881">
    <property type="entry name" value="EGF-like_Ca-bd_dom"/>
</dbReference>
<dbReference type="Ensembl" id="ENSMAMT00000009272.2">
    <property type="protein sequence ID" value="ENSMAMP00000009038.1"/>
    <property type="gene ID" value="ENSMAMG00000005955.2"/>
</dbReference>